<dbReference type="InParanoid" id="A0A369KB56"/>
<feature type="region of interest" description="Disordered" evidence="1">
    <location>
        <begin position="275"/>
        <end position="300"/>
    </location>
</feature>
<evidence type="ECO:0000256" key="1">
    <source>
        <dbReference type="SAM" id="MobiDB-lite"/>
    </source>
</evidence>
<feature type="compositionally biased region" description="Pro residues" evidence="1">
    <location>
        <begin position="153"/>
        <end position="166"/>
    </location>
</feature>
<name>A0A369KB56_HYPMA</name>
<feature type="compositionally biased region" description="Low complexity" evidence="1">
    <location>
        <begin position="1"/>
        <end position="17"/>
    </location>
</feature>
<gene>
    <name evidence="2" type="ORF">Hypma_015111</name>
</gene>
<comment type="caution">
    <text evidence="2">The sequence shown here is derived from an EMBL/GenBank/DDBJ whole genome shotgun (WGS) entry which is preliminary data.</text>
</comment>
<evidence type="ECO:0000313" key="3">
    <source>
        <dbReference type="Proteomes" id="UP000076154"/>
    </source>
</evidence>
<sequence>MSGRSSYPSPLSSTTSPIMNDDVAEPTAPARIVTEPVARDHSETHRSLQQASAALEAAYLRIRQVRRNLLEMTDTLPSSERRSQEGSNIGPNHESITLAGGLDADAVGSGEDSATRDALSPVSTTFEERLRQFEATIQSDLQRRSERYQELPPVTPSPTHSTPPPSNQTTIRRPPILPRRSQLESQFARRREIAMDDAATSLGRRVAARQAAGSLNSQPNVTPSRRSTLGSENNSTRLVATIERDIEHFRSLARQRRSEPTPATVLEGLDLADRTNRTVDNPTSRLTHPHSLVTGDSPSRRFSLVPQQEMRSGDSRRRRFLLSNSPISSQSERLSLLSNFSVQNLSTPVSAGIPRPLLFDEPASYIPAANFTQPSADGVESASDTGEERNYTIRRRLNADGEEHVHPINLDWLRLDEDAQSWLMPRDPNDDPMSYPERSVYNRAQRRDTVQPAQNGGTSESPAGPPRRRGWARLDPDGNEIPSDEEEELERVRAEYRVQAQSRPRPPNNLFGTGFDARPGLLQSLHAPTTSTSLAPDDDADLNEDVIPRVRLNARDSRPFVGTVMDSVIAVDTLCKDAAPAVYSSPPVSPFCPYPLPMPLEEMVWSAPKTRPTRVVRVHKHANLAGR</sequence>
<dbReference type="AlphaFoldDB" id="A0A369KB56"/>
<feature type="compositionally biased region" description="Polar residues" evidence="1">
    <location>
        <begin position="451"/>
        <end position="461"/>
    </location>
</feature>
<protein>
    <submittedName>
        <fullName evidence="2">Uncharacterized protein</fullName>
    </submittedName>
</protein>
<organism evidence="2 3">
    <name type="scientific">Hypsizygus marmoreus</name>
    <name type="common">White beech mushroom</name>
    <name type="synonym">Agaricus marmoreus</name>
    <dbReference type="NCBI Taxonomy" id="39966"/>
    <lineage>
        <taxon>Eukaryota</taxon>
        <taxon>Fungi</taxon>
        <taxon>Dikarya</taxon>
        <taxon>Basidiomycota</taxon>
        <taxon>Agaricomycotina</taxon>
        <taxon>Agaricomycetes</taxon>
        <taxon>Agaricomycetidae</taxon>
        <taxon>Agaricales</taxon>
        <taxon>Tricholomatineae</taxon>
        <taxon>Lyophyllaceae</taxon>
        <taxon>Hypsizygus</taxon>
    </lineage>
</organism>
<reference evidence="2" key="1">
    <citation type="submission" date="2018-04" db="EMBL/GenBank/DDBJ databases">
        <title>Whole genome sequencing of Hypsizygus marmoreus.</title>
        <authorList>
            <person name="Choi I.-G."/>
            <person name="Min B."/>
            <person name="Kim J.-G."/>
            <person name="Kim S."/>
            <person name="Oh Y.-L."/>
            <person name="Kong W.-S."/>
            <person name="Park H."/>
            <person name="Jeong J."/>
            <person name="Song E.-S."/>
        </authorList>
    </citation>
    <scope>NUCLEOTIDE SEQUENCE [LARGE SCALE GENOMIC DNA]</scope>
    <source>
        <strain evidence="2">51987-8</strain>
    </source>
</reference>
<feature type="compositionally biased region" description="Polar residues" evidence="1">
    <location>
        <begin position="213"/>
        <end position="235"/>
    </location>
</feature>
<feature type="region of interest" description="Disordered" evidence="1">
    <location>
        <begin position="1"/>
        <end position="50"/>
    </location>
</feature>
<feature type="region of interest" description="Disordered" evidence="1">
    <location>
        <begin position="204"/>
        <end position="235"/>
    </location>
</feature>
<feature type="region of interest" description="Disordered" evidence="1">
    <location>
        <begin position="423"/>
        <end position="490"/>
    </location>
</feature>
<feature type="region of interest" description="Disordered" evidence="1">
    <location>
        <begin position="73"/>
        <end position="123"/>
    </location>
</feature>
<feature type="compositionally biased region" description="Low complexity" evidence="1">
    <location>
        <begin position="171"/>
        <end position="180"/>
    </location>
</feature>
<accession>A0A369KB56</accession>
<feature type="compositionally biased region" description="Basic and acidic residues" evidence="1">
    <location>
        <begin position="37"/>
        <end position="46"/>
    </location>
</feature>
<dbReference type="EMBL" id="LUEZ02000010">
    <property type="protein sequence ID" value="RDB29033.1"/>
    <property type="molecule type" value="Genomic_DNA"/>
</dbReference>
<evidence type="ECO:0000313" key="2">
    <source>
        <dbReference type="EMBL" id="RDB29033.1"/>
    </source>
</evidence>
<dbReference type="Proteomes" id="UP000076154">
    <property type="component" value="Unassembled WGS sequence"/>
</dbReference>
<keyword evidence="3" id="KW-1185">Reference proteome</keyword>
<dbReference type="OrthoDB" id="2649166at2759"/>
<feature type="region of interest" description="Disordered" evidence="1">
    <location>
        <begin position="368"/>
        <end position="387"/>
    </location>
</feature>
<feature type="region of interest" description="Disordered" evidence="1">
    <location>
        <begin position="141"/>
        <end position="185"/>
    </location>
</feature>
<proteinExistence type="predicted"/>